<dbReference type="InterPro" id="IPR000454">
    <property type="entry name" value="ATP_synth_F0_csu"/>
</dbReference>
<dbReference type="CDD" id="cd18121">
    <property type="entry name" value="ATP-synt_Fo_c"/>
    <property type="match status" value="1"/>
</dbReference>
<dbReference type="EMBL" id="JRYO01000085">
    <property type="protein sequence ID" value="KHE92916.1"/>
    <property type="molecule type" value="Genomic_DNA"/>
</dbReference>
<dbReference type="InterPro" id="IPR038662">
    <property type="entry name" value="ATP_synth_F0_csu_sf"/>
</dbReference>
<dbReference type="Pfam" id="PF00137">
    <property type="entry name" value="ATP-synt_C"/>
    <property type="match status" value="1"/>
</dbReference>
<keyword evidence="10 14" id="KW-0446">Lipid-binding</keyword>
<comment type="similarity">
    <text evidence="2 14">Belongs to the ATPase C chain family.</text>
</comment>
<dbReference type="AlphaFoldDB" id="A0A0B0ELQ3"/>
<keyword evidence="12 14" id="KW-0066">ATP synthesis</keyword>
<keyword evidence="6 14" id="KW-0812">Transmembrane</keyword>
<feature type="transmembrane region" description="Helical" evidence="14">
    <location>
        <begin position="50"/>
        <end position="73"/>
    </location>
</feature>
<dbReference type="PRINTS" id="PR00124">
    <property type="entry name" value="ATPASEC"/>
</dbReference>
<dbReference type="eggNOG" id="COG0636">
    <property type="taxonomic scope" value="Bacteria"/>
</dbReference>
<dbReference type="GO" id="GO:0008289">
    <property type="term" value="F:lipid binding"/>
    <property type="evidence" value="ECO:0007669"/>
    <property type="project" value="UniProtKB-KW"/>
</dbReference>
<comment type="function">
    <text evidence="14">Key component of the F(0) channel; it plays a direct role in translocation across the membrane. A homomeric c-ring of between 10-14 subunits forms the central stalk rotor element with the F(1) delta and epsilon subunits.</text>
</comment>
<comment type="caution">
    <text evidence="16">The sequence shown here is derived from an EMBL/GenBank/DDBJ whole genome shotgun (WGS) entry which is preliminary data.</text>
</comment>
<evidence type="ECO:0000256" key="14">
    <source>
        <dbReference type="HAMAP-Rule" id="MF_01396"/>
    </source>
</evidence>
<accession>A0A0B0ELQ3</accession>
<sequence>MIYFACLAISIGMLAFASIGCGIGQGIAVAGASSAVARQPELFGKIQMLMFIGLGFIEALAIYSLVLSFILMGKLPDTGAVLKVLGH</sequence>
<dbReference type="FunFam" id="1.20.20.10:FF:000002">
    <property type="entry name" value="ATP synthase subunit c"/>
    <property type="match status" value="1"/>
</dbReference>
<evidence type="ECO:0000256" key="13">
    <source>
        <dbReference type="ARBA" id="ARBA00025198"/>
    </source>
</evidence>
<feature type="site" description="Reversibly protonated during proton transport" evidence="14">
    <location>
        <position position="58"/>
    </location>
</feature>
<comment type="subcellular location">
    <subcellularLocation>
        <location evidence="1 14">Cell membrane</location>
        <topology evidence="1 14">Multi-pass membrane protein</topology>
    </subcellularLocation>
</comment>
<dbReference type="GO" id="GO:0045259">
    <property type="term" value="C:proton-transporting ATP synthase complex"/>
    <property type="evidence" value="ECO:0007669"/>
    <property type="project" value="UniProtKB-KW"/>
</dbReference>
<evidence type="ECO:0000256" key="3">
    <source>
        <dbReference type="ARBA" id="ARBA00022448"/>
    </source>
</evidence>
<evidence type="ECO:0000256" key="7">
    <source>
        <dbReference type="ARBA" id="ARBA00022781"/>
    </source>
</evidence>
<dbReference type="GO" id="GO:0033177">
    <property type="term" value="C:proton-transporting two-sector ATPase complex, proton-transporting domain"/>
    <property type="evidence" value="ECO:0007669"/>
    <property type="project" value="InterPro"/>
</dbReference>
<evidence type="ECO:0000256" key="10">
    <source>
        <dbReference type="ARBA" id="ARBA00023121"/>
    </source>
</evidence>
<keyword evidence="11 14" id="KW-0472">Membrane</keyword>
<dbReference type="HAMAP" id="MF_01396">
    <property type="entry name" value="ATP_synth_c_bact"/>
    <property type="match status" value="1"/>
</dbReference>
<keyword evidence="3 14" id="KW-0813">Transport</keyword>
<proteinExistence type="inferred from homology"/>
<evidence type="ECO:0000256" key="11">
    <source>
        <dbReference type="ARBA" id="ARBA00023136"/>
    </source>
</evidence>
<evidence type="ECO:0000256" key="2">
    <source>
        <dbReference type="ARBA" id="ARBA00006704"/>
    </source>
</evidence>
<evidence type="ECO:0000256" key="6">
    <source>
        <dbReference type="ARBA" id="ARBA00022692"/>
    </source>
</evidence>
<keyword evidence="4 14" id="KW-1003">Cell membrane</keyword>
<dbReference type="InterPro" id="IPR005953">
    <property type="entry name" value="ATP_synth_csu_bac/chlpt"/>
</dbReference>
<comment type="function">
    <text evidence="13 14">F(1)F(0) ATP synthase produces ATP from ADP in the presence of a proton or sodium gradient. F-type ATPases consist of two structural domains, F(1) containing the extramembraneous catalytic core and F(0) containing the membrane proton channel, linked together by a central stalk and a peripheral stalk. During catalysis, ATP synthesis in the catalytic domain of F(1) is coupled via a rotary mechanism of the central stalk subunits to proton translocation.</text>
</comment>
<dbReference type="GO" id="GO:0005886">
    <property type="term" value="C:plasma membrane"/>
    <property type="evidence" value="ECO:0007669"/>
    <property type="project" value="UniProtKB-SubCell"/>
</dbReference>
<organism evidence="16 17">
    <name type="scientific">Candidatus Scalindua brodae</name>
    <dbReference type="NCBI Taxonomy" id="237368"/>
    <lineage>
        <taxon>Bacteria</taxon>
        <taxon>Pseudomonadati</taxon>
        <taxon>Planctomycetota</taxon>
        <taxon>Candidatus Brocadiia</taxon>
        <taxon>Candidatus Brocadiales</taxon>
        <taxon>Candidatus Scalinduaceae</taxon>
        <taxon>Candidatus Scalindua</taxon>
    </lineage>
</organism>
<dbReference type="SUPFAM" id="SSF81333">
    <property type="entry name" value="F1F0 ATP synthase subunit C"/>
    <property type="match status" value="1"/>
</dbReference>
<evidence type="ECO:0000259" key="15">
    <source>
        <dbReference type="Pfam" id="PF00137"/>
    </source>
</evidence>
<evidence type="ECO:0000256" key="8">
    <source>
        <dbReference type="ARBA" id="ARBA00022989"/>
    </source>
</evidence>
<reference evidence="16 17" key="1">
    <citation type="submission" date="2014-10" db="EMBL/GenBank/DDBJ databases">
        <title>Draft genome of anammox bacterium scalindua brodae, obtained using differential coverage binning of sequence data from two enrichment reactors.</title>
        <authorList>
            <person name="Speth D.R."/>
            <person name="Russ L."/>
            <person name="Kartal B."/>
            <person name="Op den Camp H.J."/>
            <person name="Dutilh B.E."/>
            <person name="Jetten M.S."/>
        </authorList>
    </citation>
    <scope>NUCLEOTIDE SEQUENCE [LARGE SCALE GENOMIC DNA]</scope>
    <source>
        <strain evidence="16">RU1</strain>
    </source>
</reference>
<gene>
    <name evidence="14" type="primary">atpE</name>
    <name evidence="16" type="ORF">SCABRO_01305</name>
</gene>
<feature type="domain" description="V-ATPase proteolipid subunit C-like" evidence="15">
    <location>
        <begin position="12"/>
        <end position="71"/>
    </location>
</feature>
<keyword evidence="5 14" id="KW-0138">CF(0)</keyword>
<dbReference type="Gene3D" id="1.20.20.10">
    <property type="entry name" value="F1F0 ATP synthase subunit C"/>
    <property type="match status" value="1"/>
</dbReference>
<keyword evidence="7 14" id="KW-0375">Hydrogen ion transport</keyword>
<dbReference type="PROSITE" id="PS00605">
    <property type="entry name" value="ATPASE_C"/>
    <property type="match status" value="1"/>
</dbReference>
<dbReference type="InterPro" id="IPR002379">
    <property type="entry name" value="ATPase_proteolipid_c-like_dom"/>
</dbReference>
<evidence type="ECO:0000256" key="12">
    <source>
        <dbReference type="ARBA" id="ARBA00023310"/>
    </source>
</evidence>
<comment type="caution">
    <text evidence="14">Lacks conserved residue(s) required for the propagation of feature annotation.</text>
</comment>
<protein>
    <recommendedName>
        <fullName evidence="14">ATP synthase subunit c</fullName>
    </recommendedName>
    <alternativeName>
        <fullName evidence="14">ATP synthase F(0) sector subunit c</fullName>
    </alternativeName>
    <alternativeName>
        <fullName evidence="14">F-type ATPase subunit c</fullName>
        <shortName evidence="14">F-ATPase subunit c</shortName>
    </alternativeName>
    <alternativeName>
        <fullName evidence="14">Lipid-binding protein</fullName>
    </alternativeName>
</protein>
<dbReference type="NCBIfam" id="TIGR01260">
    <property type="entry name" value="ATP_synt_c"/>
    <property type="match status" value="1"/>
</dbReference>
<keyword evidence="9 14" id="KW-0406">Ion transport</keyword>
<evidence type="ECO:0000256" key="9">
    <source>
        <dbReference type="ARBA" id="ARBA00023065"/>
    </source>
</evidence>
<evidence type="ECO:0000313" key="17">
    <source>
        <dbReference type="Proteomes" id="UP000030652"/>
    </source>
</evidence>
<dbReference type="InterPro" id="IPR035921">
    <property type="entry name" value="F/V-ATP_Csub_sf"/>
</dbReference>
<evidence type="ECO:0000256" key="4">
    <source>
        <dbReference type="ARBA" id="ARBA00022475"/>
    </source>
</evidence>
<evidence type="ECO:0000313" key="16">
    <source>
        <dbReference type="EMBL" id="KHE92916.1"/>
    </source>
</evidence>
<evidence type="ECO:0000256" key="5">
    <source>
        <dbReference type="ARBA" id="ARBA00022547"/>
    </source>
</evidence>
<evidence type="ECO:0000256" key="1">
    <source>
        <dbReference type="ARBA" id="ARBA00004651"/>
    </source>
</evidence>
<name>A0A0B0ELQ3_9BACT</name>
<dbReference type="Proteomes" id="UP000030652">
    <property type="component" value="Unassembled WGS sequence"/>
</dbReference>
<keyword evidence="8 14" id="KW-1133">Transmembrane helix</keyword>
<dbReference type="GO" id="GO:0046933">
    <property type="term" value="F:proton-transporting ATP synthase activity, rotational mechanism"/>
    <property type="evidence" value="ECO:0007669"/>
    <property type="project" value="UniProtKB-UniRule"/>
</dbReference>
<dbReference type="InterPro" id="IPR020537">
    <property type="entry name" value="ATP_synth_F0_csu_DDCD_BS"/>
</dbReference>